<evidence type="ECO:0000256" key="2">
    <source>
        <dbReference type="SAM" id="Phobius"/>
    </source>
</evidence>
<keyword evidence="2" id="KW-1133">Transmembrane helix</keyword>
<feature type="transmembrane region" description="Helical" evidence="2">
    <location>
        <begin position="136"/>
        <end position="153"/>
    </location>
</feature>
<dbReference type="HOGENOM" id="CLU_052041_0_0_4"/>
<feature type="transmembrane region" description="Helical" evidence="2">
    <location>
        <begin position="339"/>
        <end position="358"/>
    </location>
</feature>
<accession>A1K7Q0</accession>
<organism evidence="3 4">
    <name type="scientific">Azoarcus sp. (strain BH72)</name>
    <dbReference type="NCBI Taxonomy" id="418699"/>
    <lineage>
        <taxon>Bacteria</taxon>
        <taxon>Pseudomonadati</taxon>
        <taxon>Pseudomonadota</taxon>
        <taxon>Betaproteobacteria</taxon>
        <taxon>Rhodocyclales</taxon>
        <taxon>Zoogloeaceae</taxon>
        <taxon>Azoarcus</taxon>
    </lineage>
</organism>
<feature type="transmembrane region" description="Helical" evidence="2">
    <location>
        <begin position="82"/>
        <end position="100"/>
    </location>
</feature>
<feature type="transmembrane region" description="Helical" evidence="2">
    <location>
        <begin position="278"/>
        <end position="297"/>
    </location>
</feature>
<keyword evidence="4" id="KW-1185">Reference proteome</keyword>
<dbReference type="RefSeq" id="WP_011765969.1">
    <property type="nucleotide sequence ID" value="NC_008702.1"/>
</dbReference>
<name>A1K7Q0_AZOSB</name>
<dbReference type="eggNOG" id="ENOG5032QUI">
    <property type="taxonomic scope" value="Bacteria"/>
</dbReference>
<dbReference type="EMBL" id="AM406670">
    <property type="protein sequence ID" value="CAL94855.1"/>
    <property type="molecule type" value="Genomic_DNA"/>
</dbReference>
<protein>
    <submittedName>
        <fullName evidence="3">Surface polysaccharide polymerase</fullName>
    </submittedName>
</protein>
<gene>
    <name evidence="3" type="primary">gumE</name>
    <name evidence="3" type="ordered locus">azo2238</name>
</gene>
<feature type="transmembrane region" description="Helical" evidence="2">
    <location>
        <begin position="55"/>
        <end position="76"/>
    </location>
</feature>
<feature type="region of interest" description="Disordered" evidence="1">
    <location>
        <begin position="418"/>
        <end position="439"/>
    </location>
</feature>
<feature type="transmembrane region" description="Helical" evidence="2">
    <location>
        <begin position="240"/>
        <end position="266"/>
    </location>
</feature>
<evidence type="ECO:0000256" key="1">
    <source>
        <dbReference type="SAM" id="MobiDB-lite"/>
    </source>
</evidence>
<dbReference type="STRING" id="62928.azo2238"/>
<dbReference type="Proteomes" id="UP000002588">
    <property type="component" value="Chromosome"/>
</dbReference>
<dbReference type="KEGG" id="azo:azo2238"/>
<dbReference type="AlphaFoldDB" id="A1K7Q0"/>
<reference evidence="3 4" key="1">
    <citation type="journal article" date="2006" name="Nat. Biotechnol.">
        <title>Complete genome of the mutualistic, N2-fixing grass endophyte Azoarcus sp. strain BH72.</title>
        <authorList>
            <person name="Krause A."/>
            <person name="Ramakumar A."/>
            <person name="Bartels D."/>
            <person name="Battistoni F."/>
            <person name="Bekel T."/>
            <person name="Boch J."/>
            <person name="Boehm M."/>
            <person name="Friedrich F."/>
            <person name="Hurek T."/>
            <person name="Krause L."/>
            <person name="Linke B."/>
            <person name="McHardy A.C."/>
            <person name="Sarkar A."/>
            <person name="Schneiker S."/>
            <person name="Syed A.A."/>
            <person name="Thauer R."/>
            <person name="Vorhoelter F.-J."/>
            <person name="Weidner S."/>
            <person name="Puehler A."/>
            <person name="Reinhold-Hurek B."/>
            <person name="Kaiser O."/>
            <person name="Goesmann A."/>
        </authorList>
    </citation>
    <scope>NUCLEOTIDE SEQUENCE [LARGE SCALE GENOMIC DNA]</scope>
    <source>
        <strain evidence="3 4">BH72</strain>
    </source>
</reference>
<feature type="transmembrane region" description="Helical" evidence="2">
    <location>
        <begin position="31"/>
        <end position="48"/>
    </location>
</feature>
<keyword evidence="2" id="KW-0812">Transmembrane</keyword>
<sequence>MAAGSVGVGLRPALASRTENLDLSSAERRLVGWALLLACCYPLLLVGVHTNALRLGAAAVGVAEGLILGLCLPVLLRRVPSAMVGVLVVAFGMLGTLWLLRGAVDFKSARDLVIPALFLWLGCVVADRVLAQRVLFTVAGVALAVALVELLFVDTYSRYFNILSYYVAQGAVPESYQQDVALNVNGVRPEGIGRTLFPALLGSHRVSSIFIEPVSMGNFATLLAAWGLSRPSTERGTIALALLLAWALIVLADSRYGLVVVTLMAAMRLTLVPRWQGLGFGFPFIAVTGICALAIAFPHHLADDFVGRLALGGRSVLELGWAGLLGLEGWAARHGDAGYAYLFTRFGLPLALGLWWFLWLLPMRDEAAARLRAQVSLYIALILTVSGTSLFAMKTSALLWFLIGVSVASRFGGTTEDANAGAPRAAAPSLSDPVTGRSP</sequence>
<proteinExistence type="predicted"/>
<evidence type="ECO:0000313" key="3">
    <source>
        <dbReference type="EMBL" id="CAL94855.1"/>
    </source>
</evidence>
<keyword evidence="2" id="KW-0472">Membrane</keyword>
<evidence type="ECO:0000313" key="4">
    <source>
        <dbReference type="Proteomes" id="UP000002588"/>
    </source>
</evidence>
<feature type="transmembrane region" description="Helical" evidence="2">
    <location>
        <begin position="378"/>
        <end position="403"/>
    </location>
</feature>
<feature type="compositionally biased region" description="Low complexity" evidence="1">
    <location>
        <begin position="418"/>
        <end position="427"/>
    </location>
</feature>